<organism evidence="1 2">
    <name type="scientific">Methanosarcina spelaei</name>
    <dbReference type="NCBI Taxonomy" id="1036679"/>
    <lineage>
        <taxon>Archaea</taxon>
        <taxon>Methanobacteriati</taxon>
        <taxon>Methanobacteriota</taxon>
        <taxon>Stenosarchaea group</taxon>
        <taxon>Methanomicrobia</taxon>
        <taxon>Methanosarcinales</taxon>
        <taxon>Methanosarcinaceae</taxon>
        <taxon>Methanosarcina</taxon>
    </lineage>
</organism>
<name>A0A2A2HWN5_9EURY</name>
<evidence type="ECO:0000313" key="1">
    <source>
        <dbReference type="EMBL" id="PAV13694.1"/>
    </source>
</evidence>
<proteinExistence type="predicted"/>
<comment type="caution">
    <text evidence="1">The sequence shown here is derived from an EMBL/GenBank/DDBJ whole genome shotgun (WGS) entry which is preliminary data.</text>
</comment>
<keyword evidence="2" id="KW-1185">Reference proteome</keyword>
<dbReference type="Proteomes" id="UP000218164">
    <property type="component" value="Unassembled WGS sequence"/>
</dbReference>
<sequence length="61" mass="6892">MYNGGVGSGNSNRYGDHIVTFMGYKKVGSNVYVYIHDGWDTKVHYITFGNWDDVAATRVRT</sequence>
<protein>
    <recommendedName>
        <fullName evidence="3">Peptidase C39-like domain-containing protein</fullName>
    </recommendedName>
</protein>
<dbReference type="AlphaFoldDB" id="A0A2A2HWN5"/>
<dbReference type="EMBL" id="LMVP01000064">
    <property type="protein sequence ID" value="PAV13694.1"/>
    <property type="molecule type" value="Genomic_DNA"/>
</dbReference>
<accession>A0A2A2HWN5</accession>
<evidence type="ECO:0008006" key="3">
    <source>
        <dbReference type="Google" id="ProtNLM"/>
    </source>
</evidence>
<reference evidence="1 2" key="1">
    <citation type="journal article" date="2017" name="BMC Genomics">
        <title>Genomic analysis of methanogenic archaea reveals a shift towards energy conservation.</title>
        <authorList>
            <person name="Gilmore S.P."/>
            <person name="Henske J.K."/>
            <person name="Sexton J.A."/>
            <person name="Solomon K.V."/>
            <person name="Seppala S."/>
            <person name="Yoo J.I."/>
            <person name="Huyett L.M."/>
            <person name="Pressman A."/>
            <person name="Cogan J.Z."/>
            <person name="Kivenson V."/>
            <person name="Peng X."/>
            <person name="Tan Y."/>
            <person name="Valentine D.L."/>
            <person name="O'Malley M.A."/>
        </authorList>
    </citation>
    <scope>NUCLEOTIDE SEQUENCE [LARGE SCALE GENOMIC DNA]</scope>
    <source>
        <strain evidence="1 2">MC-15</strain>
    </source>
</reference>
<gene>
    <name evidence="1" type="ORF">ASJ81_16820</name>
</gene>
<evidence type="ECO:0000313" key="2">
    <source>
        <dbReference type="Proteomes" id="UP000218164"/>
    </source>
</evidence>